<dbReference type="Pfam" id="PF14937">
    <property type="entry name" value="DUF4500"/>
    <property type="match status" value="1"/>
</dbReference>
<reference evidence="9" key="1">
    <citation type="submission" date="2025-08" db="UniProtKB">
        <authorList>
            <consortium name="RefSeq"/>
        </authorList>
    </citation>
    <scope>IDENTIFICATION</scope>
    <source>
        <tissue evidence="9">Whole body</tissue>
    </source>
</reference>
<evidence type="ECO:0000256" key="7">
    <source>
        <dbReference type="SAM" id="Phobius"/>
    </source>
</evidence>
<sequence length="97" mass="10493">MNDKEKPETKPGDGLRSLKSTMLFRAVNYELYARPNKAVMIAGGIVMLGCIGYLVYMRQNPENVKYYSAAAAAAAAAAATGTDGTVNVKKKTSRWTD</sequence>
<proteinExistence type="inferred from homology"/>
<dbReference type="RefSeq" id="XP_026673971.1">
    <property type="nucleotide sequence ID" value="XM_026818170.1"/>
</dbReference>
<dbReference type="PANTHER" id="PTHR14274:SF1">
    <property type="entry name" value="SMALL INTEGRAL MEMBRANE PROTEIN 8"/>
    <property type="match status" value="1"/>
</dbReference>
<keyword evidence="8" id="KW-1185">Reference proteome</keyword>
<dbReference type="GO" id="GO:0016020">
    <property type="term" value="C:membrane"/>
    <property type="evidence" value="ECO:0007669"/>
    <property type="project" value="UniProtKB-SubCell"/>
</dbReference>
<evidence type="ECO:0000313" key="9">
    <source>
        <dbReference type="RefSeq" id="XP_026673971.1"/>
    </source>
</evidence>
<accession>A0AAJ7WEZ1</accession>
<feature type="transmembrane region" description="Helical" evidence="7">
    <location>
        <begin position="38"/>
        <end position="56"/>
    </location>
</feature>
<dbReference type="Proteomes" id="UP000694925">
    <property type="component" value="Unplaced"/>
</dbReference>
<evidence type="ECO:0000256" key="4">
    <source>
        <dbReference type="ARBA" id="ARBA00022692"/>
    </source>
</evidence>
<dbReference type="KEGG" id="ccal:113465016"/>
<name>A0AAJ7WEZ1_9HYME</name>
<dbReference type="GeneID" id="113465016"/>
<keyword evidence="4 7" id="KW-0812">Transmembrane</keyword>
<dbReference type="PANTHER" id="PTHR14274">
    <property type="entry name" value="SMALL INTEGRAL MEMBRANE PROTEIN 8"/>
    <property type="match status" value="1"/>
</dbReference>
<evidence type="ECO:0000313" key="8">
    <source>
        <dbReference type="Proteomes" id="UP000694925"/>
    </source>
</evidence>
<gene>
    <name evidence="9" type="primary">LOC113465016</name>
</gene>
<organism evidence="8 9">
    <name type="scientific">Ceratina calcarata</name>
    <dbReference type="NCBI Taxonomy" id="156304"/>
    <lineage>
        <taxon>Eukaryota</taxon>
        <taxon>Metazoa</taxon>
        <taxon>Ecdysozoa</taxon>
        <taxon>Arthropoda</taxon>
        <taxon>Hexapoda</taxon>
        <taxon>Insecta</taxon>
        <taxon>Pterygota</taxon>
        <taxon>Neoptera</taxon>
        <taxon>Endopterygota</taxon>
        <taxon>Hymenoptera</taxon>
        <taxon>Apocrita</taxon>
        <taxon>Aculeata</taxon>
        <taxon>Apoidea</taxon>
        <taxon>Anthophila</taxon>
        <taxon>Apidae</taxon>
        <taxon>Ceratina</taxon>
        <taxon>Zadontomerus</taxon>
    </lineage>
</organism>
<evidence type="ECO:0000256" key="1">
    <source>
        <dbReference type="ARBA" id="ARBA00004167"/>
    </source>
</evidence>
<dbReference type="AlphaFoldDB" id="A0AAJ7WEZ1"/>
<protein>
    <recommendedName>
        <fullName evidence="3">Small integral membrane protein 8</fullName>
    </recommendedName>
</protein>
<keyword evidence="6 7" id="KW-0472">Membrane</keyword>
<evidence type="ECO:0000256" key="3">
    <source>
        <dbReference type="ARBA" id="ARBA00014451"/>
    </source>
</evidence>
<evidence type="ECO:0000256" key="6">
    <source>
        <dbReference type="ARBA" id="ARBA00023136"/>
    </source>
</evidence>
<evidence type="ECO:0000256" key="2">
    <source>
        <dbReference type="ARBA" id="ARBA00009328"/>
    </source>
</evidence>
<comment type="similarity">
    <text evidence="2">Belongs to the SMIM8 family.</text>
</comment>
<comment type="subcellular location">
    <subcellularLocation>
        <location evidence="1">Membrane</location>
        <topology evidence="1">Single-pass membrane protein</topology>
    </subcellularLocation>
</comment>
<keyword evidence="5 7" id="KW-1133">Transmembrane helix</keyword>
<evidence type="ECO:0000256" key="5">
    <source>
        <dbReference type="ARBA" id="ARBA00022989"/>
    </source>
</evidence>
<dbReference type="InterPro" id="IPR026686">
    <property type="entry name" value="UPF0708"/>
</dbReference>